<dbReference type="SUPFAM" id="SSF53098">
    <property type="entry name" value="Ribonuclease H-like"/>
    <property type="match status" value="1"/>
</dbReference>
<feature type="domain" description="Dipeptidylpeptidase IV N-terminal" evidence="7">
    <location>
        <begin position="720"/>
        <end position="797"/>
    </location>
</feature>
<dbReference type="GO" id="GO:0006508">
    <property type="term" value="P:proteolysis"/>
    <property type="evidence" value="ECO:0007669"/>
    <property type="project" value="UniProtKB-KW"/>
</dbReference>
<dbReference type="InterPro" id="IPR029058">
    <property type="entry name" value="AB_hydrolase_fold"/>
</dbReference>
<evidence type="ECO:0000256" key="3">
    <source>
        <dbReference type="ARBA" id="ARBA00022801"/>
    </source>
</evidence>
<evidence type="ECO:0000256" key="2">
    <source>
        <dbReference type="ARBA" id="ARBA00022670"/>
    </source>
</evidence>
<evidence type="ECO:0000259" key="7">
    <source>
        <dbReference type="Pfam" id="PF00930"/>
    </source>
</evidence>
<dbReference type="InterPro" id="IPR045785">
    <property type="entry name" value="Dpp_8/9_N"/>
</dbReference>
<sequence length="1564" mass="176109">MRVYSEPRSRFSLSLKLCKLTLPSRRLVWENILGVGANTPKRGEQQLLILAGLSLKLCKLTLPSRRLVWENILGVGANTPKRGEQQLLILAGVTCIRVARTWAGLVHRGWLCGLSPSHQAMSWTLQGHLPIPYMAENGYTYSSPMASLVLTDKSQLTADGFEKLPDQIMYPYAELYHLQKHEKPPPVHPTEIRTSISPSSAVELNTTSALANYATEAVGEGIMESNEAGEVQIPVSKKKSWSELKNVVCELRRQLSGLSTMVPGSLAFRTLPDGRTRIYFLSTPANGWETTLLCADVPPLASHGHRLAWTPVIEANFQSLSSAGRFSREEQLLWERKRLATWGITSYELHRESGKLVFPAASSLFQCLDTGFSASIISGPLFPAELRMNSCGAKLNPQICPSNPDLVAYVCDCDIWVSHTLTGCSVRLTFAHKGGRNMADDPLSAGLPSYVMQEEFSRYQGYWWQPRTPVPVEAENKSQRVLRQVPKGGDPQLPVQPETGPIRSQRGPSDRGCQHFGASIPLIRHVPLDGVSGEGGMDAQRGLEANLLCGNSIWVQLLDRRQQRLELVLLSVDNFTEPPPNVYKLDTNLNPTTPVGQLIQVIYTQTCDIWINVNDLLYFFPPASGTGECKGEVKFLWASEETGYRHLYLITAHVPGVANGVGADSPDNLESEHDTLVSSTLHFVRISFLWEIDIPPENFLKSKCHSRTGLKSDDPRFGQKVALTAGDWEVLGRSLWVDSERQLVYFLGLRESPLEKHLYVVSLRRPGEVRLLTRPGYSYTVDFNKECTMCVAVYSNIQKLPACQVFRISHGDWTVEEVTLTPVAYLLEPSAPEGELFSPELYAHQISSGDLLYAMVFKPHNFQAGCKYPTVLNIYGGPEVQLVSNTFKGMRQLRMHMLAAQGYCVVAIDSRGSQHRGLNFESHLRGRMGTVELADQIEVLQWLAECLGYIDMSRVAIHGWSYGGYLSVMALAQHPDIFKVHKNIDKKSAECRTCRKNFKTPSGTTKTLLNHLQKHPGKYKEFLDENNKKDLPAPAPRKDRTVQQNIQTMLSREKMVSSHPYAQTTTNKITNMLVKGLLPYSFVEEEGFVELVKHFAPNYKIPARTTFSRNYLAVDDSKSECPGVKKLLQKAKNIVGHYRRSSQARERLHSLQERMQVPQLELIQYVETRWSSEYCMLQRLVEMKGPIAAELAQSEHNIEPLTNADWAQAKGVLEVLEPLAQATKEISGDSYPTSSMVIPILHCLSSHLNSRIQRQEEANLSTALRNELYRDFEEMDSTADEPEPSTSNSGLWSFFDSLPNERKEMNISEEVEKYLSEPRLAIAGAPVTSWSLYDTGYTERYMDLPENNQHGYKNGSILNYVTQFPDESPLIGRVVVALQYSLSRPMCKLESSAWHFHIPPPDGKPGENRLLIIHGLIDENVHFFHTSQFISAMVKAGKPYQLQVYPNERHSLRHLDASKHYETTLLSFLQNHLYIKREGENTVVSRKQGVVACLRDDKRRGEEFYTGWWKDEQLGAEELVLCLLMKWVEMMWEGGRQYCKVNHLSAPVKLVANQGTEPRRTAVV</sequence>
<dbReference type="EMBL" id="OE179679">
    <property type="protein sequence ID" value="CAD7569474.1"/>
    <property type="molecule type" value="Genomic_DNA"/>
</dbReference>
<dbReference type="InterPro" id="IPR001375">
    <property type="entry name" value="Peptidase_S9_cat"/>
</dbReference>
<feature type="domain" description="Dipeptidylpeptidase IV N-terminal" evidence="7">
    <location>
        <begin position="396"/>
        <end position="466"/>
    </location>
</feature>
<dbReference type="Pfam" id="PF00930">
    <property type="entry name" value="DPPIV_N"/>
    <property type="match status" value="3"/>
</dbReference>
<dbReference type="GO" id="GO:0008236">
    <property type="term" value="F:serine-type peptidase activity"/>
    <property type="evidence" value="ECO:0007669"/>
    <property type="project" value="UniProtKB-KW"/>
</dbReference>
<feature type="region of interest" description="Disordered" evidence="5">
    <location>
        <begin position="485"/>
        <end position="510"/>
    </location>
</feature>
<evidence type="ECO:0000256" key="5">
    <source>
        <dbReference type="SAM" id="MobiDB-lite"/>
    </source>
</evidence>
<organism evidence="9">
    <name type="scientific">Timema californicum</name>
    <name type="common">California timema</name>
    <name type="synonym">Walking stick</name>
    <dbReference type="NCBI Taxonomy" id="61474"/>
    <lineage>
        <taxon>Eukaryota</taxon>
        <taxon>Metazoa</taxon>
        <taxon>Ecdysozoa</taxon>
        <taxon>Arthropoda</taxon>
        <taxon>Hexapoda</taxon>
        <taxon>Insecta</taxon>
        <taxon>Pterygota</taxon>
        <taxon>Neoptera</taxon>
        <taxon>Polyneoptera</taxon>
        <taxon>Phasmatodea</taxon>
        <taxon>Timematodea</taxon>
        <taxon>Timematoidea</taxon>
        <taxon>Timematidae</taxon>
        <taxon>Timema</taxon>
    </lineage>
</organism>
<proteinExistence type="inferred from homology"/>
<dbReference type="PANTHER" id="PTHR11731:SF193">
    <property type="entry name" value="DIPEPTIDYL PEPTIDASE 9"/>
    <property type="match status" value="1"/>
</dbReference>
<dbReference type="SUPFAM" id="SSF53474">
    <property type="entry name" value="alpha/beta-Hydrolases"/>
    <property type="match status" value="2"/>
</dbReference>
<dbReference type="InterPro" id="IPR050278">
    <property type="entry name" value="Serine_Prot_S9B/DPPIV"/>
</dbReference>
<accession>A0A7R9IZ04</accession>
<feature type="domain" description="Peptidase S9 prolyl oligopeptidase catalytic" evidence="6">
    <location>
        <begin position="893"/>
        <end position="980"/>
    </location>
</feature>
<evidence type="ECO:0000259" key="6">
    <source>
        <dbReference type="Pfam" id="PF00326"/>
    </source>
</evidence>
<feature type="domain" description="Dipeptidyl peptidase 8 /9 ,N-terminal" evidence="8">
    <location>
        <begin position="213"/>
        <end position="339"/>
    </location>
</feature>
<name>A0A7R9IZ04_TIMCA</name>
<dbReference type="SMART" id="SM00614">
    <property type="entry name" value="ZnF_BED"/>
    <property type="match status" value="1"/>
</dbReference>
<dbReference type="PANTHER" id="PTHR11731">
    <property type="entry name" value="PROTEASE FAMILY S9B,C DIPEPTIDYL-PEPTIDASE IV-RELATED"/>
    <property type="match status" value="1"/>
</dbReference>
<feature type="domain" description="Dipeptidylpeptidase IV N-terminal" evidence="7">
    <location>
        <begin position="551"/>
        <end position="652"/>
    </location>
</feature>
<keyword evidence="4" id="KW-0720">Serine protease</keyword>
<evidence type="ECO:0000313" key="9">
    <source>
        <dbReference type="EMBL" id="CAD7569474.1"/>
    </source>
</evidence>
<keyword evidence="2" id="KW-0645">Protease</keyword>
<gene>
    <name evidence="9" type="ORF">TCMB3V08_LOCUS2210</name>
</gene>
<comment type="similarity">
    <text evidence="1">Belongs to the peptidase S9B family. DPPIV subfamily.</text>
</comment>
<dbReference type="Gene3D" id="2.140.10.30">
    <property type="entry name" value="Dipeptidylpeptidase IV, N-terminal domain"/>
    <property type="match status" value="3"/>
</dbReference>
<dbReference type="Gene3D" id="3.40.50.1820">
    <property type="entry name" value="alpha/beta hydrolase"/>
    <property type="match status" value="2"/>
</dbReference>
<protein>
    <submittedName>
        <fullName evidence="9">(California timema) hypothetical protein</fullName>
    </submittedName>
</protein>
<keyword evidence="3" id="KW-0378">Hydrolase</keyword>
<evidence type="ECO:0000259" key="8">
    <source>
        <dbReference type="Pfam" id="PF19520"/>
    </source>
</evidence>
<dbReference type="Pfam" id="PF00326">
    <property type="entry name" value="Peptidase_S9"/>
    <property type="match status" value="2"/>
</dbReference>
<evidence type="ECO:0000256" key="1">
    <source>
        <dbReference type="ARBA" id="ARBA00010036"/>
    </source>
</evidence>
<dbReference type="Pfam" id="PF19520">
    <property type="entry name" value="Dpp_8_9_N"/>
    <property type="match status" value="1"/>
</dbReference>
<evidence type="ECO:0000256" key="4">
    <source>
        <dbReference type="ARBA" id="ARBA00022825"/>
    </source>
</evidence>
<dbReference type="SUPFAM" id="SSF82171">
    <property type="entry name" value="DPP6 N-terminal domain-like"/>
    <property type="match status" value="1"/>
</dbReference>
<dbReference type="InterPro" id="IPR002469">
    <property type="entry name" value="Peptidase_S9B_N"/>
</dbReference>
<dbReference type="InterPro" id="IPR012337">
    <property type="entry name" value="RNaseH-like_sf"/>
</dbReference>
<reference evidence="9" key="1">
    <citation type="submission" date="2020-11" db="EMBL/GenBank/DDBJ databases">
        <authorList>
            <person name="Tran Van P."/>
        </authorList>
    </citation>
    <scope>NUCLEOTIDE SEQUENCE</scope>
</reference>
<dbReference type="GO" id="GO:0008239">
    <property type="term" value="F:dipeptidyl-peptidase activity"/>
    <property type="evidence" value="ECO:0007669"/>
    <property type="project" value="TreeGrafter"/>
</dbReference>
<feature type="domain" description="Peptidase S9 prolyl oligopeptidase catalytic" evidence="6">
    <location>
        <begin position="1407"/>
        <end position="1473"/>
    </location>
</feature>